<feature type="domain" description="ABC transporter" evidence="5">
    <location>
        <begin position="2"/>
        <end position="262"/>
    </location>
</feature>
<dbReference type="Pfam" id="PF12848">
    <property type="entry name" value="ABC_tran_Xtn"/>
    <property type="match status" value="1"/>
</dbReference>
<evidence type="ECO:0000256" key="2">
    <source>
        <dbReference type="ARBA" id="ARBA00022840"/>
    </source>
</evidence>
<proteinExistence type="predicted"/>
<dbReference type="PANTHER" id="PTHR42855:SF2">
    <property type="entry name" value="DRUG RESISTANCE ABC TRANSPORTER,ATP-BINDING PROTEIN"/>
    <property type="match status" value="1"/>
</dbReference>
<feature type="coiled-coil region" evidence="3">
    <location>
        <begin position="244"/>
        <end position="278"/>
    </location>
</feature>
<dbReference type="InterPro" id="IPR032781">
    <property type="entry name" value="ABC_tran_Xtn"/>
</dbReference>
<gene>
    <name evidence="6" type="ORF">SAMN04487988_110119</name>
</gene>
<dbReference type="AlphaFoldDB" id="A0A1I2VVZ1"/>
<keyword evidence="1" id="KW-0547">Nucleotide-binding</keyword>
<dbReference type="GO" id="GO:0016887">
    <property type="term" value="F:ATP hydrolysis activity"/>
    <property type="evidence" value="ECO:0007669"/>
    <property type="project" value="InterPro"/>
</dbReference>
<sequence length="641" mass="73076">MLSISNLSYFIGGRALYENANLHIKPKDKIGLVGQNGTGKSTLLRIINGDYQATTGEVQKAKDCTIGFLNQDLLSYQSDDSILNVALAAFKETLALQGEIDEVLHKMETDHSEEIINRLAFLQDRFEANEGYTIKAKAEEVLEGIGFKTGDLEKPLRTFSGGWRMRVMLAKLLLEKPSLLMLDEPTNHLDLPSIQWVENYLKNYEGAVIVVSHDQTFLDNCISSTVEVANQTLTLYPGNYSFYKEEKKLRMELQQNAYENQQQMIKQTERFIERFRAKATKSNQVQSRIKALDRLDRVNEVVNDEAFVNFKFKFSQKSGRDVVVLDHVSKSYGDLTILKNTSARIERGDKIALIGANGKGKSTLLRIIDGSEKIEGNRTEGYNVIKAFFAQHQLEALTLDNEILQEMNQAGSSKTDSELRGVLGCFLFSNEEVYKKIKVLSGGEKSRVALAKTLISEANFLLLDEPTNHLDFQSVNILIQALQQYEGTFVTVSHDRHFIKGVANKIWYIEDQQIKEYPGTYEEYEFWRSQQQQNSVKEEVVKSPPKEKPIPTKSEVELNQAKKDLKRLERDLEESERKMEKLEAQQGKLEEELADPNLYADDQKAQEVQEHYQKVKTELGQITETWEKLVDEISALQEVLA</sequence>
<feature type="domain" description="ABC transporter" evidence="5">
    <location>
        <begin position="323"/>
        <end position="536"/>
    </location>
</feature>
<evidence type="ECO:0000256" key="3">
    <source>
        <dbReference type="SAM" id="Coils"/>
    </source>
</evidence>
<dbReference type="OrthoDB" id="831250at2"/>
<dbReference type="InterPro" id="IPR003593">
    <property type="entry name" value="AAA+_ATPase"/>
</dbReference>
<dbReference type="NCBIfam" id="NF000355">
    <property type="entry name" value="ribo_prot_ABC_F"/>
    <property type="match status" value="1"/>
</dbReference>
<dbReference type="PROSITE" id="PS50893">
    <property type="entry name" value="ABC_TRANSPORTER_2"/>
    <property type="match status" value="2"/>
</dbReference>
<protein>
    <submittedName>
        <fullName evidence="6">ATP-binding cassette, subfamily F, member 3</fullName>
    </submittedName>
</protein>
<evidence type="ECO:0000256" key="4">
    <source>
        <dbReference type="SAM" id="MobiDB-lite"/>
    </source>
</evidence>
<dbReference type="InterPro" id="IPR027417">
    <property type="entry name" value="P-loop_NTPase"/>
</dbReference>
<evidence type="ECO:0000313" key="7">
    <source>
        <dbReference type="Proteomes" id="UP000199642"/>
    </source>
</evidence>
<keyword evidence="2 6" id="KW-0067">ATP-binding</keyword>
<dbReference type="Gene3D" id="3.40.50.300">
    <property type="entry name" value="P-loop containing nucleotide triphosphate hydrolases"/>
    <property type="match status" value="2"/>
</dbReference>
<dbReference type="RefSeq" id="WP_092792759.1">
    <property type="nucleotide sequence ID" value="NZ_FOPC01000010.1"/>
</dbReference>
<evidence type="ECO:0000313" key="6">
    <source>
        <dbReference type="EMBL" id="SFG91876.1"/>
    </source>
</evidence>
<keyword evidence="7" id="KW-1185">Reference proteome</keyword>
<dbReference type="InterPro" id="IPR037118">
    <property type="entry name" value="Val-tRNA_synth_C_sf"/>
</dbReference>
<organism evidence="6 7">
    <name type="scientific">Algoriphagus hitonicola</name>
    <dbReference type="NCBI Taxonomy" id="435880"/>
    <lineage>
        <taxon>Bacteria</taxon>
        <taxon>Pseudomonadati</taxon>
        <taxon>Bacteroidota</taxon>
        <taxon>Cytophagia</taxon>
        <taxon>Cytophagales</taxon>
        <taxon>Cyclobacteriaceae</taxon>
        <taxon>Algoriphagus</taxon>
    </lineage>
</organism>
<dbReference type="InterPro" id="IPR017871">
    <property type="entry name" value="ABC_transporter-like_CS"/>
</dbReference>
<dbReference type="InterPro" id="IPR032524">
    <property type="entry name" value="ABC_tran_C"/>
</dbReference>
<reference evidence="7" key="1">
    <citation type="submission" date="2016-10" db="EMBL/GenBank/DDBJ databases">
        <authorList>
            <person name="Varghese N."/>
            <person name="Submissions S."/>
        </authorList>
    </citation>
    <scope>NUCLEOTIDE SEQUENCE [LARGE SCALE GENOMIC DNA]</scope>
    <source>
        <strain evidence="7">DSM 19315</strain>
    </source>
</reference>
<keyword evidence="3" id="KW-0175">Coiled coil</keyword>
<feature type="region of interest" description="Disordered" evidence="4">
    <location>
        <begin position="572"/>
        <end position="594"/>
    </location>
</feature>
<dbReference type="Gene3D" id="1.10.287.380">
    <property type="entry name" value="Valyl-tRNA synthetase, C-terminal domain"/>
    <property type="match status" value="1"/>
</dbReference>
<name>A0A1I2VVZ1_9BACT</name>
<dbReference type="EMBL" id="FOPC01000010">
    <property type="protein sequence ID" value="SFG91876.1"/>
    <property type="molecule type" value="Genomic_DNA"/>
</dbReference>
<evidence type="ECO:0000256" key="1">
    <source>
        <dbReference type="ARBA" id="ARBA00022741"/>
    </source>
</evidence>
<dbReference type="InterPro" id="IPR051309">
    <property type="entry name" value="ABCF_ATPase"/>
</dbReference>
<dbReference type="Proteomes" id="UP000199642">
    <property type="component" value="Unassembled WGS sequence"/>
</dbReference>
<dbReference type="SUPFAM" id="SSF52540">
    <property type="entry name" value="P-loop containing nucleoside triphosphate hydrolases"/>
    <property type="match status" value="2"/>
</dbReference>
<dbReference type="PANTHER" id="PTHR42855">
    <property type="entry name" value="ABC TRANSPORTER ATP-BINDING SUBUNIT"/>
    <property type="match status" value="1"/>
</dbReference>
<dbReference type="STRING" id="435880.SAMN04487988_110119"/>
<dbReference type="FunFam" id="3.40.50.300:FF:000011">
    <property type="entry name" value="Putative ABC transporter ATP-binding component"/>
    <property type="match status" value="1"/>
</dbReference>
<dbReference type="Pfam" id="PF00005">
    <property type="entry name" value="ABC_tran"/>
    <property type="match status" value="2"/>
</dbReference>
<dbReference type="PROSITE" id="PS00211">
    <property type="entry name" value="ABC_TRANSPORTER_1"/>
    <property type="match status" value="2"/>
</dbReference>
<dbReference type="GO" id="GO:0003677">
    <property type="term" value="F:DNA binding"/>
    <property type="evidence" value="ECO:0007669"/>
    <property type="project" value="InterPro"/>
</dbReference>
<evidence type="ECO:0000259" key="5">
    <source>
        <dbReference type="PROSITE" id="PS50893"/>
    </source>
</evidence>
<dbReference type="SMART" id="SM00382">
    <property type="entry name" value="AAA"/>
    <property type="match status" value="2"/>
</dbReference>
<feature type="compositionally biased region" description="Basic and acidic residues" evidence="4">
    <location>
        <begin position="572"/>
        <end position="591"/>
    </location>
</feature>
<accession>A0A1I2VVZ1</accession>
<dbReference type="CDD" id="cd03221">
    <property type="entry name" value="ABCF_EF-3"/>
    <property type="match status" value="2"/>
</dbReference>
<dbReference type="InterPro" id="IPR003439">
    <property type="entry name" value="ABC_transporter-like_ATP-bd"/>
</dbReference>
<dbReference type="Pfam" id="PF16326">
    <property type="entry name" value="ABC_tran_CTD"/>
    <property type="match status" value="1"/>
</dbReference>
<dbReference type="GO" id="GO:0005524">
    <property type="term" value="F:ATP binding"/>
    <property type="evidence" value="ECO:0007669"/>
    <property type="project" value="UniProtKB-KW"/>
</dbReference>